<gene>
    <name evidence="2" type="ORF">ETAA1_16540</name>
</gene>
<dbReference type="EMBL" id="CP036273">
    <property type="protein sequence ID" value="QDU19718.1"/>
    <property type="molecule type" value="Genomic_DNA"/>
</dbReference>
<reference evidence="2 3" key="1">
    <citation type="submission" date="2019-02" db="EMBL/GenBank/DDBJ databases">
        <title>Deep-cultivation of Planctomycetes and their phenomic and genomic characterization uncovers novel biology.</title>
        <authorList>
            <person name="Wiegand S."/>
            <person name="Jogler M."/>
            <person name="Boedeker C."/>
            <person name="Pinto D."/>
            <person name="Vollmers J."/>
            <person name="Rivas-Marin E."/>
            <person name="Kohn T."/>
            <person name="Peeters S.H."/>
            <person name="Heuer A."/>
            <person name="Rast P."/>
            <person name="Oberbeckmann S."/>
            <person name="Bunk B."/>
            <person name="Jeske O."/>
            <person name="Meyerdierks A."/>
            <person name="Storesund J.E."/>
            <person name="Kallscheuer N."/>
            <person name="Luecker S."/>
            <person name="Lage O.M."/>
            <person name="Pohl T."/>
            <person name="Merkel B.J."/>
            <person name="Hornburger P."/>
            <person name="Mueller R.-W."/>
            <person name="Bruemmer F."/>
            <person name="Labrenz M."/>
            <person name="Spormann A.M."/>
            <person name="Op den Camp H."/>
            <person name="Overmann J."/>
            <person name="Amann R."/>
            <person name="Jetten M.S.M."/>
            <person name="Mascher T."/>
            <person name="Medema M.H."/>
            <person name="Devos D.P."/>
            <person name="Kaster A.-K."/>
            <person name="Ovreas L."/>
            <person name="Rohde M."/>
            <person name="Galperin M.Y."/>
            <person name="Jogler C."/>
        </authorList>
    </citation>
    <scope>NUCLEOTIDE SEQUENCE [LARGE SCALE GENOMIC DNA]</scope>
    <source>
        <strain evidence="2 3">ETA_A1</strain>
    </source>
</reference>
<evidence type="ECO:0000256" key="1">
    <source>
        <dbReference type="SAM" id="Phobius"/>
    </source>
</evidence>
<protein>
    <submittedName>
        <fullName evidence="2">Uncharacterized protein</fullName>
    </submittedName>
</protein>
<keyword evidence="1" id="KW-0472">Membrane</keyword>
<dbReference type="RefSeq" id="WP_145236098.1">
    <property type="nucleotide sequence ID" value="NZ_CP036273.1"/>
</dbReference>
<dbReference type="AlphaFoldDB" id="A0A517XQD8"/>
<name>A0A517XQD8_9BACT</name>
<proteinExistence type="predicted"/>
<keyword evidence="3" id="KW-1185">Reference proteome</keyword>
<keyword evidence="1" id="KW-1133">Transmembrane helix</keyword>
<dbReference type="KEGG" id="uli:ETAA1_16540"/>
<keyword evidence="1" id="KW-0812">Transmembrane</keyword>
<organism evidence="2 3">
    <name type="scientific">Urbifossiella limnaea</name>
    <dbReference type="NCBI Taxonomy" id="2528023"/>
    <lineage>
        <taxon>Bacteria</taxon>
        <taxon>Pseudomonadati</taxon>
        <taxon>Planctomycetota</taxon>
        <taxon>Planctomycetia</taxon>
        <taxon>Gemmatales</taxon>
        <taxon>Gemmataceae</taxon>
        <taxon>Urbifossiella</taxon>
    </lineage>
</organism>
<dbReference type="Proteomes" id="UP000319576">
    <property type="component" value="Chromosome"/>
</dbReference>
<accession>A0A517XQD8</accession>
<evidence type="ECO:0000313" key="2">
    <source>
        <dbReference type="EMBL" id="QDU19718.1"/>
    </source>
</evidence>
<feature type="transmembrane region" description="Helical" evidence="1">
    <location>
        <begin position="38"/>
        <end position="57"/>
    </location>
</feature>
<evidence type="ECO:0000313" key="3">
    <source>
        <dbReference type="Proteomes" id="UP000319576"/>
    </source>
</evidence>
<sequence length="78" mass="8347">MSAWKVLLIVVLAVASLGLAMATVAIPIAQTGGDRWVWLGGLLSATLVTGTLLWLFLRHAGKSLDMPPRWAAKHLASR</sequence>